<protein>
    <submittedName>
        <fullName evidence="7">TetR/AcrR family transcriptional regulator</fullName>
    </submittedName>
</protein>
<dbReference type="InterPro" id="IPR001647">
    <property type="entry name" value="HTH_TetR"/>
</dbReference>
<dbReference type="Proteomes" id="UP001597040">
    <property type="component" value="Unassembled WGS sequence"/>
</dbReference>
<dbReference type="PANTHER" id="PTHR43479:SF11">
    <property type="entry name" value="ACREF_ENVCD OPERON REPRESSOR-RELATED"/>
    <property type="match status" value="1"/>
</dbReference>
<dbReference type="Pfam" id="PF13977">
    <property type="entry name" value="TetR_C_6"/>
    <property type="match status" value="1"/>
</dbReference>
<dbReference type="InterPro" id="IPR050624">
    <property type="entry name" value="HTH-type_Tx_Regulator"/>
</dbReference>
<dbReference type="InterPro" id="IPR039538">
    <property type="entry name" value="BetI_C"/>
</dbReference>
<dbReference type="PRINTS" id="PR00455">
    <property type="entry name" value="HTHTETR"/>
</dbReference>
<accession>A0ABW3LMV8</accession>
<sequence>MNYKEKNRRNQILRASLNALSDKGFNTVTLQDIADYAGVSKGVTNYYFKSKADVFGHLFEWLTQRIYENESAAVSSKYTAMEKLEAYVNAAFSSPEKNKQFFRVYLDFLAQANHSSNYREINNRFYENCWSIGREIASIGQREGVFPDFDIDVAGVAIRASIDGCLLQWLMRNQSELHGFYRDVCYKTILGYLMNGEISGEKEITNINSTVLPKNKI</sequence>
<name>A0ABW3LMV8_9BACI</name>
<evidence type="ECO:0000313" key="8">
    <source>
        <dbReference type="Proteomes" id="UP001597040"/>
    </source>
</evidence>
<keyword evidence="8" id="KW-1185">Reference proteome</keyword>
<gene>
    <name evidence="7" type="ORF">ACFQ3N_13690</name>
</gene>
<dbReference type="RefSeq" id="WP_390363095.1">
    <property type="nucleotide sequence ID" value="NZ_JBHTKJ010000035.1"/>
</dbReference>
<keyword evidence="2" id="KW-0805">Transcription regulation</keyword>
<dbReference type="InterPro" id="IPR009057">
    <property type="entry name" value="Homeodomain-like_sf"/>
</dbReference>
<feature type="DNA-binding region" description="H-T-H motif" evidence="5">
    <location>
        <begin position="29"/>
        <end position="48"/>
    </location>
</feature>
<evidence type="ECO:0000256" key="3">
    <source>
        <dbReference type="ARBA" id="ARBA00023125"/>
    </source>
</evidence>
<proteinExistence type="predicted"/>
<evidence type="ECO:0000256" key="2">
    <source>
        <dbReference type="ARBA" id="ARBA00023015"/>
    </source>
</evidence>
<dbReference type="InterPro" id="IPR036271">
    <property type="entry name" value="Tet_transcr_reg_TetR-rel_C_sf"/>
</dbReference>
<keyword evidence="4" id="KW-0804">Transcription</keyword>
<evidence type="ECO:0000256" key="1">
    <source>
        <dbReference type="ARBA" id="ARBA00022491"/>
    </source>
</evidence>
<reference evidence="8" key="1">
    <citation type="journal article" date="2019" name="Int. J. Syst. Evol. Microbiol.">
        <title>The Global Catalogue of Microorganisms (GCM) 10K type strain sequencing project: providing services to taxonomists for standard genome sequencing and annotation.</title>
        <authorList>
            <consortium name="The Broad Institute Genomics Platform"/>
            <consortium name="The Broad Institute Genome Sequencing Center for Infectious Disease"/>
            <person name="Wu L."/>
            <person name="Ma J."/>
        </authorList>
    </citation>
    <scope>NUCLEOTIDE SEQUENCE [LARGE SCALE GENOMIC DNA]</scope>
    <source>
        <strain evidence="8">CCUG 56754</strain>
    </source>
</reference>
<dbReference type="SUPFAM" id="SSF46689">
    <property type="entry name" value="Homeodomain-like"/>
    <property type="match status" value="1"/>
</dbReference>
<evidence type="ECO:0000256" key="5">
    <source>
        <dbReference type="PROSITE-ProRule" id="PRU00335"/>
    </source>
</evidence>
<evidence type="ECO:0000313" key="7">
    <source>
        <dbReference type="EMBL" id="MFD1039438.1"/>
    </source>
</evidence>
<comment type="caution">
    <text evidence="7">The sequence shown here is derived from an EMBL/GenBank/DDBJ whole genome shotgun (WGS) entry which is preliminary data.</text>
</comment>
<dbReference type="EMBL" id="JBHTKJ010000035">
    <property type="protein sequence ID" value="MFD1039438.1"/>
    <property type="molecule type" value="Genomic_DNA"/>
</dbReference>
<evidence type="ECO:0000259" key="6">
    <source>
        <dbReference type="PROSITE" id="PS50977"/>
    </source>
</evidence>
<keyword evidence="1" id="KW-0678">Repressor</keyword>
<dbReference type="PANTHER" id="PTHR43479">
    <property type="entry name" value="ACREF/ENVCD OPERON REPRESSOR-RELATED"/>
    <property type="match status" value="1"/>
</dbReference>
<dbReference type="SUPFAM" id="SSF48498">
    <property type="entry name" value="Tetracyclin repressor-like, C-terminal domain"/>
    <property type="match status" value="1"/>
</dbReference>
<keyword evidence="3 5" id="KW-0238">DNA-binding</keyword>
<feature type="domain" description="HTH tetR-type" evidence="6">
    <location>
        <begin position="6"/>
        <end position="66"/>
    </location>
</feature>
<organism evidence="7 8">
    <name type="scientific">Virgibacillus byunsanensis</name>
    <dbReference type="NCBI Taxonomy" id="570945"/>
    <lineage>
        <taxon>Bacteria</taxon>
        <taxon>Bacillati</taxon>
        <taxon>Bacillota</taxon>
        <taxon>Bacilli</taxon>
        <taxon>Bacillales</taxon>
        <taxon>Bacillaceae</taxon>
        <taxon>Virgibacillus</taxon>
    </lineage>
</organism>
<dbReference type="PROSITE" id="PS50977">
    <property type="entry name" value="HTH_TETR_2"/>
    <property type="match status" value="1"/>
</dbReference>
<dbReference type="Pfam" id="PF00440">
    <property type="entry name" value="TetR_N"/>
    <property type="match status" value="1"/>
</dbReference>
<evidence type="ECO:0000256" key="4">
    <source>
        <dbReference type="ARBA" id="ARBA00023163"/>
    </source>
</evidence>
<dbReference type="Gene3D" id="1.10.357.10">
    <property type="entry name" value="Tetracycline Repressor, domain 2"/>
    <property type="match status" value="1"/>
</dbReference>